<dbReference type="SUPFAM" id="SSF101898">
    <property type="entry name" value="NHL repeat"/>
    <property type="match status" value="1"/>
</dbReference>
<dbReference type="Proteomes" id="UP001501556">
    <property type="component" value="Unassembled WGS sequence"/>
</dbReference>
<organism evidence="1 2">
    <name type="scientific">Hymenobacter antarcticus</name>
    <dbReference type="NCBI Taxonomy" id="486270"/>
    <lineage>
        <taxon>Bacteria</taxon>
        <taxon>Pseudomonadati</taxon>
        <taxon>Bacteroidota</taxon>
        <taxon>Cytophagia</taxon>
        <taxon>Cytophagales</taxon>
        <taxon>Hymenobacteraceae</taxon>
        <taxon>Hymenobacter</taxon>
    </lineage>
</organism>
<dbReference type="SUPFAM" id="SSF50965">
    <property type="entry name" value="Galactose oxidase, central domain"/>
    <property type="match status" value="1"/>
</dbReference>
<sequence>MKVTILSGSRFGGLLLLLFWLLPAPVWAQGPGPAFDRAATCGQPASGSFYVPVRLAVDAAGNAYVAGYFSGTVVFGSTILQTTGSIPPPQGGRDYDWFVAKLDPLGTPVWAVRGGAPAAPDEAQDLCLDGLGHVFVAGRAQDGAAFGSRSVNSPNGEARIAVARLDAATGAWQWVAHGGANRNRAYGVAADGAGHVFVTGTLGQRGRIADFGPLSINTISGSEDAFVARLDVASGTWQWVSLGGSPSGTVNAQALALDGAGGVFVCGNYASTSAPVQFTPAGAAGPVGLPAGGGVFVARLAAGTGAWAWARSGGGSGPSGTDLLRSVAVDAAGKVAASGYFRSAAPVFGSTMLTNRSGIDQFGLQMGNGLVVGLDAGTGAWRWAVSVSGPNNESCAGVALDGNGEAYVVGGFVGPTTFGVRTLTAASGYEAYVARLSAATGAWRWVAVAGGRGAKAGVSPVVAGGQLHVLGRYTGAVADFGPLTLAGSSTDSFGFVGRLANATGPLAARPAGGAGPALAVWPRPAGSGAWVSGPVPGTAVQVLDALGRSVGQGLMPAAGPLALPLPPGRAAGLYLVRAGERTARLLVE</sequence>
<gene>
    <name evidence="1" type="ORF">GCM10022407_33400</name>
</gene>
<evidence type="ECO:0000313" key="2">
    <source>
        <dbReference type="Proteomes" id="UP001501556"/>
    </source>
</evidence>
<dbReference type="InterPro" id="IPR052918">
    <property type="entry name" value="Motility_Chemotaxis_Reg"/>
</dbReference>
<protein>
    <recommendedName>
        <fullName evidence="3">Por secretion system C-terminal sorting domain-containing protein</fullName>
    </recommendedName>
</protein>
<accession>A0ABP7QPY9</accession>
<name>A0ABP7QPY9_9BACT</name>
<keyword evidence="2" id="KW-1185">Reference proteome</keyword>
<reference evidence="2" key="1">
    <citation type="journal article" date="2019" name="Int. J. Syst. Evol. Microbiol.">
        <title>The Global Catalogue of Microorganisms (GCM) 10K type strain sequencing project: providing services to taxonomists for standard genome sequencing and annotation.</title>
        <authorList>
            <consortium name="The Broad Institute Genomics Platform"/>
            <consortium name="The Broad Institute Genome Sequencing Center for Infectious Disease"/>
            <person name="Wu L."/>
            <person name="Ma J."/>
        </authorList>
    </citation>
    <scope>NUCLEOTIDE SEQUENCE [LARGE SCALE GENOMIC DNA]</scope>
    <source>
        <strain evidence="2">JCM 17217</strain>
    </source>
</reference>
<comment type="caution">
    <text evidence="1">The sequence shown here is derived from an EMBL/GenBank/DDBJ whole genome shotgun (WGS) entry which is preliminary data.</text>
</comment>
<dbReference type="PANTHER" id="PTHR35580">
    <property type="entry name" value="CELL SURFACE GLYCOPROTEIN (S-LAYER PROTEIN)-LIKE PROTEIN"/>
    <property type="match status" value="1"/>
</dbReference>
<evidence type="ECO:0008006" key="3">
    <source>
        <dbReference type="Google" id="ProtNLM"/>
    </source>
</evidence>
<dbReference type="PANTHER" id="PTHR35580:SF1">
    <property type="entry name" value="PHYTASE-LIKE DOMAIN-CONTAINING PROTEIN"/>
    <property type="match status" value="1"/>
</dbReference>
<dbReference type="InterPro" id="IPR011043">
    <property type="entry name" value="Gal_Oxase/kelch_b-propeller"/>
</dbReference>
<dbReference type="RefSeq" id="WP_345126149.1">
    <property type="nucleotide sequence ID" value="NZ_BAABDI010000028.1"/>
</dbReference>
<proteinExistence type="predicted"/>
<evidence type="ECO:0000313" key="1">
    <source>
        <dbReference type="EMBL" id="GAA3985838.1"/>
    </source>
</evidence>
<dbReference type="EMBL" id="BAABDI010000028">
    <property type="protein sequence ID" value="GAA3985838.1"/>
    <property type="molecule type" value="Genomic_DNA"/>
</dbReference>